<reference evidence="1 2" key="2">
    <citation type="submission" date="2019-08" db="EMBL/GenBank/DDBJ databases">
        <title>Tsukamurella conjunctivitidis sp. nov., Tsukamurella assacharolytica sp. nov. and Tsukamurella sputae sp. nov. isolated from patients with conjunctivitis, bacteraemia (lymphoma) and respiratory infection (sputum) in Hong Kong.</title>
        <authorList>
            <person name="Fok K.M.N."/>
            <person name="Fong J.Y.H."/>
        </authorList>
    </citation>
    <scope>NUCLEOTIDE SEQUENCE [LARGE SCALE GENOMIC DNA]</scope>
    <source>
        <strain evidence="1 2">HKU70</strain>
    </source>
</reference>
<sequence>MARRLLAWAPPRRPRKLTAGSTVVVGGGAAQAAPRCAGAESDSTTVEVRFGYTVPTKANAGIN</sequence>
<comment type="caution">
    <text evidence="1">The sequence shown here is derived from an EMBL/GenBank/DDBJ whole genome shotgun (WGS) entry which is preliminary data.</text>
</comment>
<gene>
    <name evidence="1" type="ORF">FK268_13700</name>
</gene>
<evidence type="ECO:0000313" key="1">
    <source>
        <dbReference type="EMBL" id="TWS23342.1"/>
    </source>
</evidence>
<protein>
    <submittedName>
        <fullName evidence="1">Uncharacterized protein</fullName>
    </submittedName>
</protein>
<dbReference type="AlphaFoldDB" id="A0A5C5RL23"/>
<name>A0A5C5RL23_9ACTN</name>
<accession>A0A5C5RL23</accession>
<evidence type="ECO:0000313" key="2">
    <source>
        <dbReference type="Proteomes" id="UP000319792"/>
    </source>
</evidence>
<reference evidence="1 2" key="1">
    <citation type="submission" date="2019-06" db="EMBL/GenBank/DDBJ databases">
        <authorList>
            <person name="Teng J.L.L."/>
            <person name="Lee H.H."/>
            <person name="Lau S.K.P."/>
            <person name="Woo P.C.Y."/>
        </authorList>
    </citation>
    <scope>NUCLEOTIDE SEQUENCE [LARGE SCALE GENOMIC DNA]</scope>
    <source>
        <strain evidence="1 2">HKU70</strain>
    </source>
</reference>
<keyword evidence="2" id="KW-1185">Reference proteome</keyword>
<organism evidence="1 2">
    <name type="scientific">Tsukamurella sputi</name>
    <dbReference type="NCBI Taxonomy" id="2591848"/>
    <lineage>
        <taxon>Bacteria</taxon>
        <taxon>Bacillati</taxon>
        <taxon>Actinomycetota</taxon>
        <taxon>Actinomycetes</taxon>
        <taxon>Mycobacteriales</taxon>
        <taxon>Tsukamurellaceae</taxon>
        <taxon>Tsukamurella</taxon>
    </lineage>
</organism>
<proteinExistence type="predicted"/>
<dbReference type="Proteomes" id="UP000319792">
    <property type="component" value="Unassembled WGS sequence"/>
</dbReference>
<dbReference type="EMBL" id="VIGV01000004">
    <property type="protein sequence ID" value="TWS23342.1"/>
    <property type="molecule type" value="Genomic_DNA"/>
</dbReference>